<dbReference type="Proteomes" id="UP001372834">
    <property type="component" value="Unassembled WGS sequence"/>
</dbReference>
<protein>
    <submittedName>
        <fullName evidence="1">Uncharacterized protein</fullName>
    </submittedName>
</protein>
<evidence type="ECO:0000313" key="1">
    <source>
        <dbReference type="EMBL" id="KAK6625791.1"/>
    </source>
</evidence>
<proteinExistence type="predicted"/>
<comment type="caution">
    <text evidence="1">The sequence shown here is derived from an EMBL/GenBank/DDBJ whole genome shotgun (WGS) entry which is preliminary data.</text>
</comment>
<accession>A0AAN8PYA3</accession>
<sequence length="96" mass="11245">MTTMKAFLPNPTTFGSRKADYCKGHLVKQESVKHKGKQTTLSQKKLPETEEDFLALYQDRILNAQRRQLFPLQEDLADWLNKTLGRWYTYVNAYCS</sequence>
<reference evidence="1 2" key="1">
    <citation type="submission" date="2023-10" db="EMBL/GenBank/DDBJ databases">
        <title>Genomes of two closely related lineages of the louse Polyplax serrata with different host specificities.</title>
        <authorList>
            <person name="Martinu J."/>
            <person name="Tarabai H."/>
            <person name="Stefka J."/>
            <person name="Hypsa V."/>
        </authorList>
    </citation>
    <scope>NUCLEOTIDE SEQUENCE [LARGE SCALE GENOMIC DNA]</scope>
    <source>
        <strain evidence="1">HR10_N</strain>
    </source>
</reference>
<evidence type="ECO:0000313" key="2">
    <source>
        <dbReference type="Proteomes" id="UP001372834"/>
    </source>
</evidence>
<dbReference type="AlphaFoldDB" id="A0AAN8PYA3"/>
<name>A0AAN8PYA3_POLSC</name>
<gene>
    <name evidence="1" type="ORF">RUM43_006090</name>
</gene>
<dbReference type="EMBL" id="JAWJWE010000037">
    <property type="protein sequence ID" value="KAK6625791.1"/>
    <property type="molecule type" value="Genomic_DNA"/>
</dbReference>
<organism evidence="1 2">
    <name type="scientific">Polyplax serrata</name>
    <name type="common">Common mouse louse</name>
    <dbReference type="NCBI Taxonomy" id="468196"/>
    <lineage>
        <taxon>Eukaryota</taxon>
        <taxon>Metazoa</taxon>
        <taxon>Ecdysozoa</taxon>
        <taxon>Arthropoda</taxon>
        <taxon>Hexapoda</taxon>
        <taxon>Insecta</taxon>
        <taxon>Pterygota</taxon>
        <taxon>Neoptera</taxon>
        <taxon>Paraneoptera</taxon>
        <taxon>Psocodea</taxon>
        <taxon>Troctomorpha</taxon>
        <taxon>Phthiraptera</taxon>
        <taxon>Anoplura</taxon>
        <taxon>Polyplacidae</taxon>
        <taxon>Polyplax</taxon>
    </lineage>
</organism>